<protein>
    <submittedName>
        <fullName evidence="2">Uncharacterized protein</fullName>
    </submittedName>
</protein>
<reference evidence="2" key="1">
    <citation type="submission" date="2023-03" db="EMBL/GenBank/DDBJ databases">
        <title>Massive genome expansion in bonnet fungi (Mycena s.s.) driven by repeated elements and novel gene families across ecological guilds.</title>
        <authorList>
            <consortium name="Lawrence Berkeley National Laboratory"/>
            <person name="Harder C.B."/>
            <person name="Miyauchi S."/>
            <person name="Viragh M."/>
            <person name="Kuo A."/>
            <person name="Thoen E."/>
            <person name="Andreopoulos B."/>
            <person name="Lu D."/>
            <person name="Skrede I."/>
            <person name="Drula E."/>
            <person name="Henrissat B."/>
            <person name="Morin E."/>
            <person name="Kohler A."/>
            <person name="Barry K."/>
            <person name="LaButti K."/>
            <person name="Morin E."/>
            <person name="Salamov A."/>
            <person name="Lipzen A."/>
            <person name="Mereny Z."/>
            <person name="Hegedus B."/>
            <person name="Baldrian P."/>
            <person name="Stursova M."/>
            <person name="Weitz H."/>
            <person name="Taylor A."/>
            <person name="Grigoriev I.V."/>
            <person name="Nagy L.G."/>
            <person name="Martin F."/>
            <person name="Kauserud H."/>
        </authorList>
    </citation>
    <scope>NUCLEOTIDE SEQUENCE</scope>
    <source>
        <strain evidence="2">9144</strain>
    </source>
</reference>
<evidence type="ECO:0000313" key="2">
    <source>
        <dbReference type="EMBL" id="KAJ7200104.1"/>
    </source>
</evidence>
<dbReference type="AlphaFoldDB" id="A0AAD6Y907"/>
<comment type="caution">
    <text evidence="2">The sequence shown here is derived from an EMBL/GenBank/DDBJ whole genome shotgun (WGS) entry which is preliminary data.</text>
</comment>
<dbReference type="Proteomes" id="UP001219525">
    <property type="component" value="Unassembled WGS sequence"/>
</dbReference>
<sequence>MGTQHAVIPAAQLGGSLAAVCQSAVRRGGDYAPSRYWVSDLLALYRYRCHSISGALASDLMALLQGQRVMRARPWTAAVRFGGCKRLVQYATVDGPPFDAGWVCIASATVQRRGGHEGAARRSESRAYAEVLCIVVNPHIAWTFRVQVATARASVLSCAHSRRQSTGNPMALARHLRSRLQKLRDRRRAPFDSGVGTRVEGVYPGQFLSCESSGYYRYRYHFIICPRGTDIRPNGAGAPAVLSAASKANALRVRDHGRPPFDSAVRCGVRGAARGLRSSFDLRTLRASGYLQVMPMCAPIATSFCAARTLGYPAYWRCTDAEVTSSYALGALASDLMALLSRDSPEMDGAATVHCSESRARGSFYAHCSAMRVQRRGAGLRFDLRTIVGIRLSSSYANVRADCHSILGSTHPRVSGLLALPGSARGAEVFHPMHRASTLRFECQNTYLVPIPMSSSYADVRADCHSILRSTHPRVSDLMAQHDLMALARRRCSQQGQRALAVRDRGRLLFDSAAPRWMARPPSTAASRAHGSFHAHCSATCADVRAECHSILRSTHPRVSGLMALPGSARAEVFHPMHRASTLRFECQNTYLVPILTDVTRILCPRGTGIRPNGAGAPAVLSAARPARVLEKNNRSFFCPHWPAKPDGAEVHGAATVHCRVARGTFHAHAHCSAVQVSAAAGAGPRFDLRTILGMQPMANSTPIAPPRGGQRSRRGSESRARADVLCTVVSRPPIQSTYRVRNPSSSCNGAGLPVRLKLRALPGIQPNGAGASPAVSVAKRLRDRGRAPFDSGGGCGPAVKRCAVLFLQAQLGYLLGSDG</sequence>
<organism evidence="2 3">
    <name type="scientific">Mycena pura</name>
    <dbReference type="NCBI Taxonomy" id="153505"/>
    <lineage>
        <taxon>Eukaryota</taxon>
        <taxon>Fungi</taxon>
        <taxon>Dikarya</taxon>
        <taxon>Basidiomycota</taxon>
        <taxon>Agaricomycotina</taxon>
        <taxon>Agaricomycetes</taxon>
        <taxon>Agaricomycetidae</taxon>
        <taxon>Agaricales</taxon>
        <taxon>Marasmiineae</taxon>
        <taxon>Mycenaceae</taxon>
        <taxon>Mycena</taxon>
    </lineage>
</organism>
<dbReference type="EMBL" id="JARJCW010000064">
    <property type="protein sequence ID" value="KAJ7200104.1"/>
    <property type="molecule type" value="Genomic_DNA"/>
</dbReference>
<gene>
    <name evidence="2" type="ORF">GGX14DRAFT_660541</name>
</gene>
<accession>A0AAD6Y907</accession>
<name>A0AAD6Y907_9AGAR</name>
<feature type="region of interest" description="Disordered" evidence="1">
    <location>
        <begin position="700"/>
        <end position="720"/>
    </location>
</feature>
<evidence type="ECO:0000313" key="3">
    <source>
        <dbReference type="Proteomes" id="UP001219525"/>
    </source>
</evidence>
<keyword evidence="3" id="KW-1185">Reference proteome</keyword>
<evidence type="ECO:0000256" key="1">
    <source>
        <dbReference type="SAM" id="MobiDB-lite"/>
    </source>
</evidence>
<proteinExistence type="predicted"/>